<proteinExistence type="predicted"/>
<evidence type="ECO:0000313" key="2">
    <source>
        <dbReference type="Proteomes" id="UP000054047"/>
    </source>
</evidence>
<dbReference type="EMBL" id="KN727636">
    <property type="protein sequence ID" value="KIH65252.1"/>
    <property type="molecule type" value="Genomic_DNA"/>
</dbReference>
<protein>
    <submittedName>
        <fullName evidence="1">Uncharacterized protein</fullName>
    </submittedName>
</protein>
<name>A0A0C2DR90_9BILA</name>
<dbReference type="Proteomes" id="UP000054047">
    <property type="component" value="Unassembled WGS sequence"/>
</dbReference>
<accession>A0A0C2DR90</accession>
<dbReference type="OrthoDB" id="10322702at2759"/>
<organism evidence="1 2">
    <name type="scientific">Ancylostoma duodenale</name>
    <dbReference type="NCBI Taxonomy" id="51022"/>
    <lineage>
        <taxon>Eukaryota</taxon>
        <taxon>Metazoa</taxon>
        <taxon>Ecdysozoa</taxon>
        <taxon>Nematoda</taxon>
        <taxon>Chromadorea</taxon>
        <taxon>Rhabditida</taxon>
        <taxon>Rhabditina</taxon>
        <taxon>Rhabditomorpha</taxon>
        <taxon>Strongyloidea</taxon>
        <taxon>Ancylostomatidae</taxon>
        <taxon>Ancylostomatinae</taxon>
        <taxon>Ancylostoma</taxon>
    </lineage>
</organism>
<reference evidence="1 2" key="1">
    <citation type="submission" date="2013-12" db="EMBL/GenBank/DDBJ databases">
        <title>Draft genome of the parsitic nematode Ancylostoma duodenale.</title>
        <authorList>
            <person name="Mitreva M."/>
        </authorList>
    </citation>
    <scope>NUCLEOTIDE SEQUENCE [LARGE SCALE GENOMIC DNA]</scope>
    <source>
        <strain evidence="1 2">Zhejiang</strain>
    </source>
</reference>
<dbReference type="AlphaFoldDB" id="A0A0C2DR90"/>
<gene>
    <name evidence="1" type="ORF">ANCDUO_04427</name>
</gene>
<evidence type="ECO:0000313" key="1">
    <source>
        <dbReference type="EMBL" id="KIH65252.1"/>
    </source>
</evidence>
<keyword evidence="2" id="KW-1185">Reference proteome</keyword>
<sequence length="139" mass="15310">MFSYLTSLTSFWSLDSTYSSICLALFPPLVQPNVSLCRRMEFAIRHQKGADGDRTQRFCCSAPVASTIGTAEFYSVASFCARWPGLEVGAVVSVAACRPPPSTSTFVRVRSPSSLLHPSFREKMSSKESAIIVQRIFLC</sequence>